<dbReference type="AlphaFoldDB" id="A0A9X0CHA5"/>
<dbReference type="SUPFAM" id="SSF52096">
    <property type="entry name" value="ClpP/crotonase"/>
    <property type="match status" value="1"/>
</dbReference>
<protein>
    <submittedName>
        <fullName evidence="1">Uncharacterized protein</fullName>
    </submittedName>
</protein>
<evidence type="ECO:0000313" key="1">
    <source>
        <dbReference type="EMBL" id="KAJ7342692.1"/>
    </source>
</evidence>
<dbReference type="EMBL" id="MU827763">
    <property type="protein sequence ID" value="KAJ7342692.1"/>
    <property type="molecule type" value="Genomic_DNA"/>
</dbReference>
<feature type="non-terminal residue" evidence="1">
    <location>
        <position position="1"/>
    </location>
</feature>
<proteinExistence type="predicted"/>
<dbReference type="Proteomes" id="UP001163046">
    <property type="component" value="Unassembled WGS sequence"/>
</dbReference>
<dbReference type="InterPro" id="IPR029045">
    <property type="entry name" value="ClpP/crotonase-like_dom_sf"/>
</dbReference>
<keyword evidence="2" id="KW-1185">Reference proteome</keyword>
<reference evidence="1" key="1">
    <citation type="submission" date="2023-01" db="EMBL/GenBank/DDBJ databases">
        <title>Genome assembly of the deep-sea coral Lophelia pertusa.</title>
        <authorList>
            <person name="Herrera S."/>
            <person name="Cordes E."/>
        </authorList>
    </citation>
    <scope>NUCLEOTIDE SEQUENCE</scope>
    <source>
        <strain evidence="1">USNM1676648</strain>
        <tissue evidence="1">Polyp</tissue>
    </source>
</reference>
<comment type="caution">
    <text evidence="1">The sequence shown here is derived from an EMBL/GenBank/DDBJ whole genome shotgun (WGS) entry which is preliminary data.</text>
</comment>
<sequence>MLLLNHKMAATDAWENGLVMELLKPVNFMEQVDSRVKVMAAMPNKVLQDTKSLIKQLIKKLSETPTMKS</sequence>
<accession>A0A9X0CHA5</accession>
<evidence type="ECO:0000313" key="2">
    <source>
        <dbReference type="Proteomes" id="UP001163046"/>
    </source>
</evidence>
<name>A0A9X0CHA5_9CNID</name>
<organism evidence="1 2">
    <name type="scientific">Desmophyllum pertusum</name>
    <dbReference type="NCBI Taxonomy" id="174260"/>
    <lineage>
        <taxon>Eukaryota</taxon>
        <taxon>Metazoa</taxon>
        <taxon>Cnidaria</taxon>
        <taxon>Anthozoa</taxon>
        <taxon>Hexacorallia</taxon>
        <taxon>Scleractinia</taxon>
        <taxon>Caryophylliina</taxon>
        <taxon>Caryophylliidae</taxon>
        <taxon>Desmophyllum</taxon>
    </lineage>
</organism>
<gene>
    <name evidence="1" type="ORF">OS493_040669</name>
</gene>
<dbReference type="Gene3D" id="3.90.226.10">
    <property type="entry name" value="2-enoyl-CoA Hydratase, Chain A, domain 1"/>
    <property type="match status" value="1"/>
</dbReference>